<proteinExistence type="predicted"/>
<dbReference type="AlphaFoldDB" id="A0AAV5RKX9"/>
<name>A0AAV5RKX9_STABA</name>
<evidence type="ECO:0008006" key="3">
    <source>
        <dbReference type="Google" id="ProtNLM"/>
    </source>
</evidence>
<accession>A0AAV5RKX9</accession>
<dbReference type="GO" id="GO:1990072">
    <property type="term" value="C:TRAPPIII protein complex"/>
    <property type="evidence" value="ECO:0007669"/>
    <property type="project" value="TreeGrafter"/>
</dbReference>
<evidence type="ECO:0000313" key="1">
    <source>
        <dbReference type="EMBL" id="GMM51887.1"/>
    </source>
</evidence>
<sequence length="274" mass="30932">MSRSRSTSTISRKDAESLQADIRIQDPIIIKMLRLSRPQLQFGQDSDEASLPAFYSSNLVIPKGEKRIYVGENFKSIIAIQKVGDIDGDIVHSRIDIQNPDGIRSELNSLSYEFSTQLYHTYLASIELTHAGVWNVIISLRYEQSLTAQALRRNFQIEAKPAILVRTKISQASSDDSRSSQHSGQRYTHILEAQIENITDTAMVLESCELIVLNKWQVFSPPGTETPHLKPREVYQWCFMLVKGEGSDAAKLSIGWRREPLGVKGWQTTGIIKI</sequence>
<evidence type="ECO:0000313" key="2">
    <source>
        <dbReference type="Proteomes" id="UP001362899"/>
    </source>
</evidence>
<dbReference type="PANTHER" id="PTHR13134">
    <property type="entry name" value="TRAFFICKING PROTEIN PARTICLE COMPLEX SUBUNIT 13"/>
    <property type="match status" value="1"/>
</dbReference>
<reference evidence="1 2" key="1">
    <citation type="journal article" date="2023" name="Elife">
        <title>Identification of key yeast species and microbe-microbe interactions impacting larval growth of Drosophila in the wild.</title>
        <authorList>
            <person name="Mure A."/>
            <person name="Sugiura Y."/>
            <person name="Maeda R."/>
            <person name="Honda K."/>
            <person name="Sakurai N."/>
            <person name="Takahashi Y."/>
            <person name="Watada M."/>
            <person name="Katoh T."/>
            <person name="Gotoh A."/>
            <person name="Gotoh Y."/>
            <person name="Taniguchi I."/>
            <person name="Nakamura K."/>
            <person name="Hayashi T."/>
            <person name="Katayama T."/>
            <person name="Uemura T."/>
            <person name="Hattori Y."/>
        </authorList>
    </citation>
    <scope>NUCLEOTIDE SEQUENCE [LARGE SCALE GENOMIC DNA]</scope>
    <source>
        <strain evidence="1 2">SB-73</strain>
    </source>
</reference>
<dbReference type="EMBL" id="BTGC01000008">
    <property type="protein sequence ID" value="GMM51887.1"/>
    <property type="molecule type" value="Genomic_DNA"/>
</dbReference>
<keyword evidence="2" id="KW-1185">Reference proteome</keyword>
<dbReference type="InterPro" id="IPR010378">
    <property type="entry name" value="TRAPPC13"/>
</dbReference>
<dbReference type="Proteomes" id="UP001362899">
    <property type="component" value="Unassembled WGS sequence"/>
</dbReference>
<organism evidence="1 2">
    <name type="scientific">Starmerella bacillaris</name>
    <name type="common">Yeast</name>
    <name type="synonym">Candida zemplinina</name>
    <dbReference type="NCBI Taxonomy" id="1247836"/>
    <lineage>
        <taxon>Eukaryota</taxon>
        <taxon>Fungi</taxon>
        <taxon>Dikarya</taxon>
        <taxon>Ascomycota</taxon>
        <taxon>Saccharomycotina</taxon>
        <taxon>Dipodascomycetes</taxon>
        <taxon>Dipodascales</taxon>
        <taxon>Trichomonascaceae</taxon>
        <taxon>Starmerella</taxon>
    </lineage>
</organism>
<protein>
    <recommendedName>
        <fullName evidence="3">Trafficking protein particle complex subunit 13</fullName>
    </recommendedName>
</protein>
<comment type="caution">
    <text evidence="1">The sequence shown here is derived from an EMBL/GenBank/DDBJ whole genome shotgun (WGS) entry which is preliminary data.</text>
</comment>
<dbReference type="PANTHER" id="PTHR13134:SF3">
    <property type="entry name" value="TRAFFICKING PROTEIN PARTICLE COMPLEX SUBUNIT 13"/>
    <property type="match status" value="1"/>
</dbReference>
<gene>
    <name evidence="1" type="ORF">DASB73_028500</name>
</gene>